<dbReference type="InterPro" id="IPR006175">
    <property type="entry name" value="YjgF/YER057c/UK114"/>
</dbReference>
<proteinExistence type="inferred from homology"/>
<dbReference type="NCBIfam" id="TIGR00004">
    <property type="entry name" value="Rid family detoxifying hydrolase"/>
    <property type="match status" value="1"/>
</dbReference>
<dbReference type="Proteomes" id="UP000427906">
    <property type="component" value="Chromosome"/>
</dbReference>
<gene>
    <name evidence="2" type="ORF">DSCA_33480</name>
</gene>
<evidence type="ECO:0000313" key="3">
    <source>
        <dbReference type="Proteomes" id="UP000427906"/>
    </source>
</evidence>
<dbReference type="RefSeq" id="WP_155317461.1">
    <property type="nucleotide sequence ID" value="NZ_AP021874.1"/>
</dbReference>
<dbReference type="GO" id="GO:0019239">
    <property type="term" value="F:deaminase activity"/>
    <property type="evidence" value="ECO:0007669"/>
    <property type="project" value="TreeGrafter"/>
</dbReference>
<dbReference type="InterPro" id="IPR006056">
    <property type="entry name" value="RidA"/>
</dbReference>
<evidence type="ECO:0000313" key="2">
    <source>
        <dbReference type="EMBL" id="BBO69418.1"/>
    </source>
</evidence>
<organism evidence="2 3">
    <name type="scientific">Desulfosarcina alkanivorans</name>
    <dbReference type="NCBI Taxonomy" id="571177"/>
    <lineage>
        <taxon>Bacteria</taxon>
        <taxon>Pseudomonadati</taxon>
        <taxon>Thermodesulfobacteriota</taxon>
        <taxon>Desulfobacteria</taxon>
        <taxon>Desulfobacterales</taxon>
        <taxon>Desulfosarcinaceae</taxon>
        <taxon>Desulfosarcina</taxon>
    </lineage>
</organism>
<sequence length="125" mass="13864">MQKEIVYSDRAPEPGPYSQAIKYGNLVFVSGQTSDDPVTHEPVKDSVASQTQRILTHIQYILEAAGSGLEKVLKVNVYLSEWEHKKEMNTVYQKFFPHDPPARIAMAVKGLDAGLDVEIDCIAGC</sequence>
<dbReference type="CDD" id="cd00448">
    <property type="entry name" value="YjgF_YER057c_UK114_family"/>
    <property type="match status" value="1"/>
</dbReference>
<dbReference type="Pfam" id="PF01042">
    <property type="entry name" value="Ribonuc_L-PSP"/>
    <property type="match status" value="1"/>
</dbReference>
<name>A0A5K7YKS0_9BACT</name>
<comment type="similarity">
    <text evidence="1">Belongs to the RutC family.</text>
</comment>
<dbReference type="OrthoDB" id="9808943at2"/>
<protein>
    <submittedName>
        <fullName evidence="2">Endoribonuclease</fullName>
    </submittedName>
</protein>
<reference evidence="2 3" key="1">
    <citation type="submission" date="2019-11" db="EMBL/GenBank/DDBJ databases">
        <title>Comparative genomics of hydrocarbon-degrading Desulfosarcina strains.</title>
        <authorList>
            <person name="Watanabe M."/>
            <person name="Kojima H."/>
            <person name="Fukui M."/>
        </authorList>
    </citation>
    <scope>NUCLEOTIDE SEQUENCE [LARGE SCALE GENOMIC DNA]</scope>
    <source>
        <strain evidence="2 3">PL12</strain>
    </source>
</reference>
<evidence type="ECO:0000256" key="1">
    <source>
        <dbReference type="ARBA" id="ARBA00010552"/>
    </source>
</evidence>
<dbReference type="FunFam" id="3.30.1330.40:FF:000001">
    <property type="entry name" value="L-PSP family endoribonuclease"/>
    <property type="match status" value="1"/>
</dbReference>
<keyword evidence="3" id="KW-1185">Reference proteome</keyword>
<dbReference type="EMBL" id="AP021874">
    <property type="protein sequence ID" value="BBO69418.1"/>
    <property type="molecule type" value="Genomic_DNA"/>
</dbReference>
<dbReference type="PANTHER" id="PTHR11803">
    <property type="entry name" value="2-IMINOBUTANOATE/2-IMINOPROPANOATE DEAMINASE RIDA"/>
    <property type="match status" value="1"/>
</dbReference>
<dbReference type="InterPro" id="IPR035959">
    <property type="entry name" value="RutC-like_sf"/>
</dbReference>
<dbReference type="KEGG" id="dalk:DSCA_33480"/>
<dbReference type="PANTHER" id="PTHR11803:SF39">
    <property type="entry name" value="2-IMINOBUTANOATE_2-IMINOPROPANOATE DEAMINASE"/>
    <property type="match status" value="1"/>
</dbReference>
<dbReference type="GO" id="GO:0005829">
    <property type="term" value="C:cytosol"/>
    <property type="evidence" value="ECO:0007669"/>
    <property type="project" value="TreeGrafter"/>
</dbReference>
<dbReference type="AlphaFoldDB" id="A0A5K7YKS0"/>
<dbReference type="SUPFAM" id="SSF55298">
    <property type="entry name" value="YjgF-like"/>
    <property type="match status" value="1"/>
</dbReference>
<dbReference type="Gene3D" id="3.30.1330.40">
    <property type="entry name" value="RutC-like"/>
    <property type="match status" value="1"/>
</dbReference>
<accession>A0A5K7YKS0</accession>